<dbReference type="InterPro" id="IPR029063">
    <property type="entry name" value="SAM-dependent_MTases_sf"/>
</dbReference>
<keyword evidence="2" id="KW-1185">Reference proteome</keyword>
<reference evidence="1 2" key="1">
    <citation type="submission" date="2019-09" db="EMBL/GenBank/DDBJ databases">
        <authorList>
            <person name="Cremers G."/>
        </authorList>
    </citation>
    <scope>NUCLEOTIDE SEQUENCE [LARGE SCALE GENOMIC DNA]</scope>
    <source>
        <strain evidence="1">4A</strain>
    </source>
</reference>
<gene>
    <name evidence="1" type="ORF">MAMT_02287</name>
</gene>
<dbReference type="Gene3D" id="3.40.50.150">
    <property type="entry name" value="Vaccinia Virus protein VP39"/>
    <property type="match status" value="1"/>
</dbReference>
<name>A0A5E6MH41_9BACT</name>
<accession>A0A5E6MH41</accession>
<evidence type="ECO:0000313" key="1">
    <source>
        <dbReference type="EMBL" id="VVM08333.1"/>
    </source>
</evidence>
<dbReference type="AlphaFoldDB" id="A0A5E6MH41"/>
<organism evidence="1 2">
    <name type="scientific">Methylacidimicrobium tartarophylax</name>
    <dbReference type="NCBI Taxonomy" id="1041768"/>
    <lineage>
        <taxon>Bacteria</taxon>
        <taxon>Pseudomonadati</taxon>
        <taxon>Verrucomicrobiota</taxon>
        <taxon>Methylacidimicrobium</taxon>
    </lineage>
</organism>
<evidence type="ECO:0000313" key="2">
    <source>
        <dbReference type="Proteomes" id="UP000334923"/>
    </source>
</evidence>
<dbReference type="RefSeq" id="WP_178087096.1">
    <property type="nucleotide sequence ID" value="NZ_CABFVA020000132.1"/>
</dbReference>
<dbReference type="Proteomes" id="UP000334923">
    <property type="component" value="Unassembled WGS sequence"/>
</dbReference>
<protein>
    <recommendedName>
        <fullName evidence="3">DNA methylase N-4/N-6 domain-containing protein</fullName>
    </recommendedName>
</protein>
<evidence type="ECO:0008006" key="3">
    <source>
        <dbReference type="Google" id="ProtNLM"/>
    </source>
</evidence>
<dbReference type="EMBL" id="CABFVA020000132">
    <property type="protein sequence ID" value="VVM08333.1"/>
    <property type="molecule type" value="Genomic_DNA"/>
</dbReference>
<sequence>MTLVQSTSQERRAVQEDATFSHFHGFPETTLLESGKLPIAEIAKLAMREGQYTNPLYRVHRWFARRLGSQFRSILTGLSLSAAETSRFWDTLLGDVPLDGAVVLDPFVGGGTSLVEAMRCGAYVIGYDIDPVATFITRFELQAAACNPESGEIAELRGSIATQIAPFHRTKVKGREHEVLHHFWVERRTCRSCGTTFEIHPHFQLASSKEKRLQWAFCKACHEVYELPIERKEIHCRCGTRTRIRQGTLNRGKVGCPTCGNITGLADRGDSSTPPKWRLFAHEYIEQNPSGVTRHFKKATKEDCICYGKASRLLKEIEDSEGLFAPMREIPTDSRSDQRPIIHGFRRYRDLFNDRQLLHLTLLGKAIAAVAEPRVRRLLAMAFSEHLTTNCMYTAYAFGYPIFRRFLTILLIHQ</sequence>
<proteinExistence type="predicted"/>
<dbReference type="SUPFAM" id="SSF53335">
    <property type="entry name" value="S-adenosyl-L-methionine-dependent methyltransferases"/>
    <property type="match status" value="1"/>
</dbReference>